<sequence length="464" mass="49473">MPVSSYAKKRVSAALSMALAMLCGCALQAPPEGADLMRQAVPVLEGKPGWVNHAVAGAPADGWLDSFDDAELQRLVREAVAHNGDLRLAEVRVRQAQALVAIERSGLLPDAAVKGRAGNSETQLLSIGASWEIDLWGRIRAQARAGQARYGAARIDQLWARRVVAAATAQAWFTLIQHTQREARLRQAVAIHDQLLRIAGQRVAIGAAPDTELVQARNARRLQVDALESARLGRSQAAQALELLLGRYPAGEISSMASGRELPPVPPAPQAGLPADLLDRRPDLSAAAHQVAAAFDMRQSAQAARLPRIAISAAITDIRSDVFLLNQAGSPIKGLNGSFFAPLFSGGELKARADYYTAEQRAALIAYGNKALGALGEVEAGLLAESSHAARTRQLQERVAESRELVRREEARAGIGASDMRGVLKERQSLLAAEIDCIDAHGRHLQQRIALLLALGGDWSAAAG</sequence>
<comment type="subcellular location">
    <subcellularLocation>
        <location evidence="2">Cell membrane</location>
        <topology evidence="2">Lipid-anchor</topology>
    </subcellularLocation>
</comment>
<comment type="caution">
    <text evidence="3">The sequence shown here is derived from an EMBL/GenBank/DDBJ whole genome shotgun (WGS) entry which is preliminary data.</text>
</comment>
<organism evidence="3 4">
    <name type="scientific">Cupriavidus phytorum</name>
    <dbReference type="NCBI Taxonomy" id="3024399"/>
    <lineage>
        <taxon>Bacteria</taxon>
        <taxon>Pseudomonadati</taxon>
        <taxon>Pseudomonadota</taxon>
        <taxon>Betaproteobacteria</taxon>
        <taxon>Burkholderiales</taxon>
        <taxon>Burkholderiaceae</taxon>
        <taxon>Cupriavidus</taxon>
    </lineage>
</organism>
<feature type="signal peptide" evidence="2">
    <location>
        <begin position="1"/>
        <end position="28"/>
    </location>
</feature>
<feature type="chain" id="PRO_5015801934" evidence="2">
    <location>
        <begin position="29"/>
        <end position="464"/>
    </location>
</feature>
<evidence type="ECO:0000313" key="3">
    <source>
        <dbReference type="EMBL" id="PZX20871.1"/>
    </source>
</evidence>
<dbReference type="EMBL" id="QKZN01000026">
    <property type="protein sequence ID" value="PZX20871.1"/>
    <property type="molecule type" value="Genomic_DNA"/>
</dbReference>
<proteinExistence type="inferred from homology"/>
<keyword evidence="2" id="KW-0812">Transmembrane</keyword>
<name>A0A2W7NKA8_9BURK</name>
<keyword evidence="2" id="KW-0732">Signal</keyword>
<gene>
    <name evidence="3" type="ORF">C7416_1264</name>
</gene>
<dbReference type="InterPro" id="IPR003423">
    <property type="entry name" value="OMP_efflux"/>
</dbReference>
<dbReference type="PANTHER" id="PTHR30203">
    <property type="entry name" value="OUTER MEMBRANE CATION EFFLUX PROTEIN"/>
    <property type="match status" value="1"/>
</dbReference>
<evidence type="ECO:0000256" key="1">
    <source>
        <dbReference type="ARBA" id="ARBA00007613"/>
    </source>
</evidence>
<accession>A0A2W7NKA8</accession>
<dbReference type="GO" id="GO:0005886">
    <property type="term" value="C:plasma membrane"/>
    <property type="evidence" value="ECO:0007669"/>
    <property type="project" value="UniProtKB-SubCell"/>
</dbReference>
<dbReference type="NCBIfam" id="TIGR01845">
    <property type="entry name" value="outer_NodT"/>
    <property type="match status" value="1"/>
</dbReference>
<dbReference type="Gene3D" id="2.20.200.10">
    <property type="entry name" value="Outer membrane efflux proteins (OEP)"/>
    <property type="match status" value="1"/>
</dbReference>
<reference evidence="3" key="1">
    <citation type="submission" date="2018-06" db="EMBL/GenBank/DDBJ databases">
        <title>Genomic Encyclopedia of Type Strains, Phase IV (KMG-V): Genome sequencing to study the core and pangenomes of soil and plant-associated prokaryotes.</title>
        <authorList>
            <person name="Whitman W."/>
        </authorList>
    </citation>
    <scope>NUCLEOTIDE SEQUENCE [LARGE SCALE GENOMIC DNA]</scope>
    <source>
        <strain evidence="3">MLR2-44</strain>
    </source>
</reference>
<dbReference type="Pfam" id="PF02321">
    <property type="entry name" value="OEP"/>
    <property type="match status" value="2"/>
</dbReference>
<dbReference type="InterPro" id="IPR010131">
    <property type="entry name" value="MdtP/NodT-like"/>
</dbReference>
<dbReference type="SUPFAM" id="SSF56954">
    <property type="entry name" value="Outer membrane efflux proteins (OEP)"/>
    <property type="match status" value="1"/>
</dbReference>
<dbReference type="Proteomes" id="UP000249638">
    <property type="component" value="Unassembled WGS sequence"/>
</dbReference>
<dbReference type="PANTHER" id="PTHR30203:SF32">
    <property type="entry name" value="CATION EFFLUX SYSTEM PROTEIN CUSC"/>
    <property type="match status" value="1"/>
</dbReference>
<evidence type="ECO:0000313" key="4">
    <source>
        <dbReference type="Proteomes" id="UP000249638"/>
    </source>
</evidence>
<protein>
    <submittedName>
        <fullName evidence="3">NodT family efflux transporter outer membrane factor (OMF) lipoprotein</fullName>
    </submittedName>
</protein>
<keyword evidence="2 3" id="KW-0449">Lipoprotein</keyword>
<comment type="similarity">
    <text evidence="1 2">Belongs to the outer membrane factor (OMF) (TC 1.B.17) family.</text>
</comment>
<keyword evidence="2" id="KW-1134">Transmembrane beta strand</keyword>
<keyword evidence="2" id="KW-0564">Palmitate</keyword>
<dbReference type="AlphaFoldDB" id="A0A2W7NKA8"/>
<dbReference type="Gene3D" id="1.20.1600.10">
    <property type="entry name" value="Outer membrane efflux proteins (OEP)"/>
    <property type="match status" value="1"/>
</dbReference>
<keyword evidence="4" id="KW-1185">Reference proteome</keyword>
<evidence type="ECO:0000256" key="2">
    <source>
        <dbReference type="RuleBase" id="RU362097"/>
    </source>
</evidence>
<dbReference type="GO" id="GO:0015562">
    <property type="term" value="F:efflux transmembrane transporter activity"/>
    <property type="evidence" value="ECO:0007669"/>
    <property type="project" value="InterPro"/>
</dbReference>
<keyword evidence="2" id="KW-0472">Membrane</keyword>